<keyword evidence="3" id="KW-1185">Reference proteome</keyword>
<protein>
    <submittedName>
        <fullName evidence="2">DUF4180 domain-containing protein</fullName>
    </submittedName>
</protein>
<evidence type="ECO:0000313" key="3">
    <source>
        <dbReference type="Proteomes" id="UP001176806"/>
    </source>
</evidence>
<dbReference type="InterPro" id="IPR025438">
    <property type="entry name" value="DUF4180"/>
</dbReference>
<proteinExistence type="predicted"/>
<reference evidence="2" key="1">
    <citation type="submission" date="2023-07" db="EMBL/GenBank/DDBJ databases">
        <title>Two novel species in the genus Flavivirga.</title>
        <authorList>
            <person name="Kwon K."/>
        </authorList>
    </citation>
    <scope>NUCLEOTIDE SEQUENCE</scope>
    <source>
        <strain evidence="2">KACC 14158</strain>
    </source>
</reference>
<dbReference type="Pfam" id="PF13788">
    <property type="entry name" value="DUF4180"/>
    <property type="match status" value="1"/>
</dbReference>
<gene>
    <name evidence="2" type="ORF">Q4Q40_02190</name>
</gene>
<organism evidence="2 3">
    <name type="scientific">Flavivirga jejuensis</name>
    <dbReference type="NCBI Taxonomy" id="870487"/>
    <lineage>
        <taxon>Bacteria</taxon>
        <taxon>Pseudomonadati</taxon>
        <taxon>Bacteroidota</taxon>
        <taxon>Flavobacteriia</taxon>
        <taxon>Flavobacteriales</taxon>
        <taxon>Flavobacteriaceae</taxon>
        <taxon>Flavivirga</taxon>
    </lineage>
</organism>
<comment type="caution">
    <text evidence="2">The sequence shown here is derived from an EMBL/GenBank/DDBJ whole genome shotgun (WGS) entry which is preliminary data.</text>
</comment>
<dbReference type="RefSeq" id="WP_303300037.1">
    <property type="nucleotide sequence ID" value="NZ_BAABDA010000042.1"/>
</dbReference>
<sequence>MNIEIIENEGIQIAKLSSDQVEIRNAQDAVEILMNCRYKGAENIIVTKNNLTPHFFELKTKIAGEILQKFSTYDFKIAIVGDFNTIESKSLKDFIFESNKLGQVNFVGSVEEGIEKLTSKS</sequence>
<evidence type="ECO:0000313" key="2">
    <source>
        <dbReference type="EMBL" id="MDO5972981.1"/>
    </source>
</evidence>
<accession>A0ABT8WIJ4</accession>
<dbReference type="EMBL" id="JAUOEL010000001">
    <property type="protein sequence ID" value="MDO5972981.1"/>
    <property type="molecule type" value="Genomic_DNA"/>
</dbReference>
<dbReference type="Proteomes" id="UP001176806">
    <property type="component" value="Unassembled WGS sequence"/>
</dbReference>
<feature type="domain" description="DUF4180" evidence="1">
    <location>
        <begin position="9"/>
        <end position="117"/>
    </location>
</feature>
<evidence type="ECO:0000259" key="1">
    <source>
        <dbReference type="Pfam" id="PF13788"/>
    </source>
</evidence>
<name>A0ABT8WIJ4_9FLAO</name>